<reference evidence="5" key="1">
    <citation type="journal article" date="2023" name="G3 (Bethesda)">
        <title>A reference genome for the long-term kleptoplast-retaining sea slug Elysia crispata morphotype clarki.</title>
        <authorList>
            <person name="Eastman K.E."/>
            <person name="Pendleton A.L."/>
            <person name="Shaikh M.A."/>
            <person name="Suttiyut T."/>
            <person name="Ogas R."/>
            <person name="Tomko P."/>
            <person name="Gavelis G."/>
            <person name="Widhalm J.R."/>
            <person name="Wisecaver J.H."/>
        </authorList>
    </citation>
    <scope>NUCLEOTIDE SEQUENCE</scope>
    <source>
        <strain evidence="5">ECLA1</strain>
    </source>
</reference>
<gene>
    <name evidence="5" type="ORF">RRG08_024609</name>
</gene>
<protein>
    <recommendedName>
        <fullName evidence="7">Peroxidase</fullName>
    </recommendedName>
</protein>
<dbReference type="PRINTS" id="PR00457">
    <property type="entry name" value="ANPEROXIDASE"/>
</dbReference>
<dbReference type="PANTHER" id="PTHR11475">
    <property type="entry name" value="OXIDASE/PEROXIDASE"/>
    <property type="match status" value="1"/>
</dbReference>
<dbReference type="GO" id="GO:0020037">
    <property type="term" value="F:heme binding"/>
    <property type="evidence" value="ECO:0007669"/>
    <property type="project" value="InterPro"/>
</dbReference>
<dbReference type="InterPro" id="IPR037120">
    <property type="entry name" value="Haem_peroxidase_sf_animal"/>
</dbReference>
<name>A0AAE0ZY93_9GAST</name>
<evidence type="ECO:0000313" key="5">
    <source>
        <dbReference type="EMBL" id="KAK3776832.1"/>
    </source>
</evidence>
<comment type="caution">
    <text evidence="5">The sequence shown here is derived from an EMBL/GenBank/DDBJ whole genome shotgun (WGS) entry which is preliminary data.</text>
</comment>
<dbReference type="GO" id="GO:0004601">
    <property type="term" value="F:peroxidase activity"/>
    <property type="evidence" value="ECO:0007669"/>
    <property type="project" value="InterPro"/>
</dbReference>
<dbReference type="FunFam" id="1.10.640.10:FF:000003">
    <property type="entry name" value="chorion peroxidase"/>
    <property type="match status" value="1"/>
</dbReference>
<keyword evidence="4" id="KW-0408">Iron</keyword>
<evidence type="ECO:0000313" key="6">
    <source>
        <dbReference type="Proteomes" id="UP001283361"/>
    </source>
</evidence>
<accession>A0AAE0ZY93</accession>
<keyword evidence="4" id="KW-0349">Heme</keyword>
<dbReference type="GO" id="GO:0046872">
    <property type="term" value="F:metal ion binding"/>
    <property type="evidence" value="ECO:0007669"/>
    <property type="project" value="UniProtKB-KW"/>
</dbReference>
<dbReference type="InterPro" id="IPR010255">
    <property type="entry name" value="Haem_peroxidase_sf"/>
</dbReference>
<feature type="binding site" description="axial binding residue" evidence="4">
    <location>
        <position position="599"/>
    </location>
    <ligand>
        <name>heme b</name>
        <dbReference type="ChEBI" id="CHEBI:60344"/>
    </ligand>
    <ligandPart>
        <name>Fe</name>
        <dbReference type="ChEBI" id="CHEBI:18248"/>
    </ligandPart>
</feature>
<proteinExistence type="predicted"/>
<evidence type="ECO:0000256" key="4">
    <source>
        <dbReference type="PIRSR" id="PIRSR619791-2"/>
    </source>
</evidence>
<dbReference type="GO" id="GO:0005576">
    <property type="term" value="C:extracellular region"/>
    <property type="evidence" value="ECO:0007669"/>
    <property type="project" value="UniProtKB-SubCell"/>
</dbReference>
<keyword evidence="3" id="KW-0732">Signal</keyword>
<evidence type="ECO:0000256" key="3">
    <source>
        <dbReference type="ARBA" id="ARBA00022729"/>
    </source>
</evidence>
<dbReference type="Gene3D" id="1.10.640.10">
    <property type="entry name" value="Haem peroxidase domain superfamily, animal type"/>
    <property type="match status" value="1"/>
</dbReference>
<dbReference type="EMBL" id="JAWDGP010003173">
    <property type="protein sequence ID" value="KAK3776832.1"/>
    <property type="molecule type" value="Genomic_DNA"/>
</dbReference>
<sequence length="838" mass="93761">MTQSLGRSQVSACPFLLTLLASFGSPYFLLSFELHELETVSSPSRDFRAVYCSPQPLLGQASKSDLELTSPGGEQAIPGKVQRHNHTVLLPGCGLTMAAASHVMGLSALPGFLFVLLVLWVPVARPVFTGVELELIKGLGGDSLHGFTPVEEIKARGFGGIGEINTNVRDDLGGIGAVTNIEDLRHIGDIDYEIDHMNSVLETSIAAEQAMQLSDLSDLSNLKDITKDFKSIGKLGKQGKTKRFSHPENFHAGVTGMSEIPTFNFTVKVDATCPLPFGPYFRSLDGSCGHPKNLGAATKPLARLLPPVYTDGVQLPRMFSVSGRPLPSPRVVSRMVHPDVERASQFTIMLMQWGQIMDHDMVSTPLPIEDTRDTHVCCGPNKTLPAGSEDPECFPILYRGDHSFIGQCMEFVRSMPLEDSFGDIVLPRENMNAVTSFVDASVVYGNSEEMLKKLRDKKGQGIYFELINGQPKDNGLEDCLRRPGRNDICYLAGDERVNEHPGLTAIHTLFMRKHNLWAHRIRQLVPWMPDEMVFQKTRAIMIAVTQKIMYNDWLPIILGREAVTRAGIYSPPKTRSYFDETYDPSIFQAFSTAVFRFGHTLIPKELFLGGRNRTRLRDLFFKPYLLFENFDEICINLVTGFSDEDRSQEYDSFITEEVTNHLFETQEGPMQGFDLVALNLQRGRDHAIPPYNDYRELCGLHRIARFDDPVLGAAGPVLAQVYDHPDDIELFSGGISERSVLGGVVGETFNCLITRQMRSLKFGDRYFFTHDRGNQGFDDAQLAEIHRYTLSHFVCETTKITEIQVDAFRKPGYDNPMVSCDVLRRDSIRLEPFAYMMG</sequence>
<keyword evidence="2" id="KW-0964">Secreted</keyword>
<evidence type="ECO:0000256" key="2">
    <source>
        <dbReference type="ARBA" id="ARBA00022525"/>
    </source>
</evidence>
<dbReference type="GO" id="GO:0006979">
    <property type="term" value="P:response to oxidative stress"/>
    <property type="evidence" value="ECO:0007669"/>
    <property type="project" value="InterPro"/>
</dbReference>
<organism evidence="5 6">
    <name type="scientific">Elysia crispata</name>
    <name type="common">lettuce slug</name>
    <dbReference type="NCBI Taxonomy" id="231223"/>
    <lineage>
        <taxon>Eukaryota</taxon>
        <taxon>Metazoa</taxon>
        <taxon>Spiralia</taxon>
        <taxon>Lophotrochozoa</taxon>
        <taxon>Mollusca</taxon>
        <taxon>Gastropoda</taxon>
        <taxon>Heterobranchia</taxon>
        <taxon>Euthyneura</taxon>
        <taxon>Panpulmonata</taxon>
        <taxon>Sacoglossa</taxon>
        <taxon>Placobranchoidea</taxon>
        <taxon>Plakobranchidae</taxon>
        <taxon>Elysia</taxon>
    </lineage>
</organism>
<dbReference type="PROSITE" id="PS50292">
    <property type="entry name" value="PEROXIDASE_3"/>
    <property type="match status" value="1"/>
</dbReference>
<dbReference type="Pfam" id="PF03098">
    <property type="entry name" value="An_peroxidase"/>
    <property type="match status" value="1"/>
</dbReference>
<evidence type="ECO:0000256" key="1">
    <source>
        <dbReference type="ARBA" id="ARBA00004613"/>
    </source>
</evidence>
<dbReference type="SUPFAM" id="SSF48113">
    <property type="entry name" value="Heme-dependent peroxidases"/>
    <property type="match status" value="1"/>
</dbReference>
<keyword evidence="4" id="KW-0479">Metal-binding</keyword>
<dbReference type="InterPro" id="IPR019791">
    <property type="entry name" value="Haem_peroxidase_animal"/>
</dbReference>
<dbReference type="CDD" id="cd09823">
    <property type="entry name" value="peroxinectin_like"/>
    <property type="match status" value="1"/>
</dbReference>
<evidence type="ECO:0008006" key="7">
    <source>
        <dbReference type="Google" id="ProtNLM"/>
    </source>
</evidence>
<comment type="subcellular location">
    <subcellularLocation>
        <location evidence="1">Secreted</location>
    </subcellularLocation>
</comment>
<keyword evidence="6" id="KW-1185">Reference proteome</keyword>
<dbReference type="AlphaFoldDB" id="A0AAE0ZY93"/>
<dbReference type="PANTHER" id="PTHR11475:SF134">
    <property type="entry name" value="LD42267P"/>
    <property type="match status" value="1"/>
</dbReference>
<dbReference type="Proteomes" id="UP001283361">
    <property type="component" value="Unassembled WGS sequence"/>
</dbReference>